<dbReference type="Gene3D" id="3.30.420.10">
    <property type="entry name" value="Ribonuclease H-like superfamily/Ribonuclease H"/>
    <property type="match status" value="1"/>
</dbReference>
<evidence type="ECO:0000313" key="2">
    <source>
        <dbReference type="Proteomes" id="UP001566132"/>
    </source>
</evidence>
<reference evidence="1 2" key="1">
    <citation type="submission" date="2024-05" db="EMBL/GenBank/DDBJ databases">
        <title>Genetic variation in Jamaican populations of the coffee berry borer (Hypothenemus hampei).</title>
        <authorList>
            <person name="Errbii M."/>
            <person name="Myrie A."/>
        </authorList>
    </citation>
    <scope>NUCLEOTIDE SEQUENCE [LARGE SCALE GENOMIC DNA]</scope>
    <source>
        <strain evidence="1">JA-Hopewell-2020-01-JO</strain>
        <tissue evidence="1">Whole body</tissue>
    </source>
</reference>
<dbReference type="PANTHER" id="PTHR47326:SF1">
    <property type="entry name" value="HTH PSQ-TYPE DOMAIN-CONTAINING PROTEIN"/>
    <property type="match status" value="1"/>
</dbReference>
<name>A0ABD1E361_HYPHA</name>
<gene>
    <name evidence="1" type="ORF">ABEB36_014058</name>
</gene>
<proteinExistence type="predicted"/>
<organism evidence="1 2">
    <name type="scientific">Hypothenemus hampei</name>
    <name type="common">Coffee berry borer</name>
    <dbReference type="NCBI Taxonomy" id="57062"/>
    <lineage>
        <taxon>Eukaryota</taxon>
        <taxon>Metazoa</taxon>
        <taxon>Ecdysozoa</taxon>
        <taxon>Arthropoda</taxon>
        <taxon>Hexapoda</taxon>
        <taxon>Insecta</taxon>
        <taxon>Pterygota</taxon>
        <taxon>Neoptera</taxon>
        <taxon>Endopterygota</taxon>
        <taxon>Coleoptera</taxon>
        <taxon>Polyphaga</taxon>
        <taxon>Cucujiformia</taxon>
        <taxon>Curculionidae</taxon>
        <taxon>Scolytinae</taxon>
        <taxon>Hypothenemus</taxon>
    </lineage>
</organism>
<comment type="caution">
    <text evidence="1">The sequence shown here is derived from an EMBL/GenBank/DDBJ whole genome shotgun (WGS) entry which is preliminary data.</text>
</comment>
<dbReference type="AlphaFoldDB" id="A0ABD1E361"/>
<dbReference type="Proteomes" id="UP001566132">
    <property type="component" value="Unassembled WGS sequence"/>
</dbReference>
<protein>
    <submittedName>
        <fullName evidence="1">Uncharacterized protein</fullName>
    </submittedName>
</protein>
<dbReference type="PANTHER" id="PTHR47326">
    <property type="entry name" value="TRANSPOSABLE ELEMENT TC3 TRANSPOSASE-LIKE PROTEIN"/>
    <property type="match status" value="1"/>
</dbReference>
<sequence length="183" mass="21946">MPFSNEETYDMFAVYFRRFENAAIAAREYCITYPLIRHYSKKVFKRLAIRLKDTGNVRPTRPITQKRRSRNEENVTNILLYGNYDPQTSTREIERELEHKLHPYHIVLHQALSDKDFDNRLNFCHWLENMMESFGSSKFPSRWTGRGSIFPWPPRSPDLTCLDFYFWGRIKDLVYRVLQPGTI</sequence>
<dbReference type="EMBL" id="JBDJPC010000012">
    <property type="protein sequence ID" value="KAL1489114.1"/>
    <property type="molecule type" value="Genomic_DNA"/>
</dbReference>
<evidence type="ECO:0000313" key="1">
    <source>
        <dbReference type="EMBL" id="KAL1489114.1"/>
    </source>
</evidence>
<accession>A0ABD1E361</accession>
<dbReference type="InterPro" id="IPR036397">
    <property type="entry name" value="RNaseH_sf"/>
</dbReference>
<keyword evidence="2" id="KW-1185">Reference proteome</keyword>